<dbReference type="Proteomes" id="UP000594034">
    <property type="component" value="Chromosome"/>
</dbReference>
<evidence type="ECO:0000256" key="11">
    <source>
        <dbReference type="SAM" id="SignalP"/>
    </source>
</evidence>
<evidence type="ECO:0000313" key="13">
    <source>
        <dbReference type="Proteomes" id="UP000594034"/>
    </source>
</evidence>
<dbReference type="InterPro" id="IPR005503">
    <property type="entry name" value="FliL"/>
</dbReference>
<reference evidence="12 13" key="1">
    <citation type="submission" date="2019-05" db="EMBL/GenBank/DDBJ databases">
        <title>OXA-830, a novel chromosomally encoded expanded-spectrum class D beta-lactamase in Aeromonas simiae.</title>
        <authorList>
            <person name="Zhou W."/>
            <person name="Chen Q."/>
        </authorList>
    </citation>
    <scope>NUCLEOTIDE SEQUENCE [LARGE SCALE GENOMIC DNA]</scope>
    <source>
        <strain evidence="12 13">A6</strain>
    </source>
</reference>
<evidence type="ECO:0000256" key="2">
    <source>
        <dbReference type="ARBA" id="ARBA00004162"/>
    </source>
</evidence>
<comment type="similarity">
    <text evidence="3 10">Belongs to the FliL family.</text>
</comment>
<keyword evidence="4" id="KW-1003">Cell membrane</keyword>
<feature type="signal peptide" evidence="11">
    <location>
        <begin position="1"/>
        <end position="21"/>
    </location>
</feature>
<dbReference type="Pfam" id="PF03748">
    <property type="entry name" value="FliL"/>
    <property type="match status" value="1"/>
</dbReference>
<dbReference type="EMBL" id="CP040449">
    <property type="protein sequence ID" value="QFI56315.1"/>
    <property type="molecule type" value="Genomic_DNA"/>
</dbReference>
<evidence type="ECO:0000256" key="4">
    <source>
        <dbReference type="ARBA" id="ARBA00022475"/>
    </source>
</evidence>
<evidence type="ECO:0000313" key="12">
    <source>
        <dbReference type="EMBL" id="QFI56315.1"/>
    </source>
</evidence>
<dbReference type="PANTHER" id="PTHR35091:SF5">
    <property type="entry name" value="FLAGELLAR PROTEIN FLIL"/>
    <property type="match status" value="1"/>
</dbReference>
<comment type="function">
    <text evidence="1 10">Controls the rotational direction of flagella during chemotaxis.</text>
</comment>
<keyword evidence="6" id="KW-0812">Transmembrane</keyword>
<evidence type="ECO:0000256" key="1">
    <source>
        <dbReference type="ARBA" id="ARBA00002254"/>
    </source>
</evidence>
<feature type="chain" id="PRO_5023868557" description="Flagellar protein FliL" evidence="11">
    <location>
        <begin position="22"/>
        <end position="141"/>
    </location>
</feature>
<dbReference type="GO" id="GO:0005886">
    <property type="term" value="C:plasma membrane"/>
    <property type="evidence" value="ECO:0007669"/>
    <property type="project" value="UniProtKB-SubCell"/>
</dbReference>
<evidence type="ECO:0000256" key="9">
    <source>
        <dbReference type="ARBA" id="ARBA00023136"/>
    </source>
</evidence>
<evidence type="ECO:0000256" key="10">
    <source>
        <dbReference type="RuleBase" id="RU364125"/>
    </source>
</evidence>
<evidence type="ECO:0000256" key="5">
    <source>
        <dbReference type="ARBA" id="ARBA00022500"/>
    </source>
</evidence>
<keyword evidence="12" id="KW-0969">Cilium</keyword>
<evidence type="ECO:0000256" key="3">
    <source>
        <dbReference type="ARBA" id="ARBA00008281"/>
    </source>
</evidence>
<dbReference type="GO" id="GO:0009425">
    <property type="term" value="C:bacterial-type flagellum basal body"/>
    <property type="evidence" value="ECO:0007669"/>
    <property type="project" value="InterPro"/>
</dbReference>
<proteinExistence type="inferred from homology"/>
<keyword evidence="9 10" id="KW-0472">Membrane</keyword>
<evidence type="ECO:0000256" key="8">
    <source>
        <dbReference type="ARBA" id="ARBA00022989"/>
    </source>
</evidence>
<dbReference type="PANTHER" id="PTHR35091">
    <property type="entry name" value="FLAGELLAR PROTEIN FLIL"/>
    <property type="match status" value="1"/>
</dbReference>
<comment type="subcellular location">
    <subcellularLocation>
        <location evidence="10">Cell inner membrane</location>
    </subcellularLocation>
    <subcellularLocation>
        <location evidence="2">Cell membrane</location>
        <topology evidence="2">Single-pass membrane protein</topology>
    </subcellularLocation>
</comment>
<protein>
    <recommendedName>
        <fullName evidence="10">Flagellar protein FliL</fullName>
    </recommendedName>
</protein>
<keyword evidence="8" id="KW-1133">Transmembrane helix</keyword>
<evidence type="ECO:0000256" key="6">
    <source>
        <dbReference type="ARBA" id="ARBA00022692"/>
    </source>
</evidence>
<keyword evidence="10" id="KW-0997">Cell inner membrane</keyword>
<gene>
    <name evidence="12" type="primary">fliL</name>
    <name evidence="12" type="ORF">FE240_17465</name>
</gene>
<sequence length="141" mass="15579">MPLARYALLALLCLTPLGAMASEGGEETAQAPTGPVISYYALEPDIITNYLSDSKTLGYIRTTIELMAESEADKKLLEANDPLIRDAIIRLLGSKTGEQIKSLATREELRKECEAKANELLLKETGKKAIKELIFTKFLYQ</sequence>
<accession>A0A5J6X3B3</accession>
<keyword evidence="7 10" id="KW-0283">Flagellar rotation</keyword>
<organism evidence="12 13">
    <name type="scientific">Aeromonas simiae</name>
    <dbReference type="NCBI Taxonomy" id="218936"/>
    <lineage>
        <taxon>Bacteria</taxon>
        <taxon>Pseudomonadati</taxon>
        <taxon>Pseudomonadota</taxon>
        <taxon>Gammaproteobacteria</taxon>
        <taxon>Aeromonadales</taxon>
        <taxon>Aeromonadaceae</taxon>
        <taxon>Aeromonas</taxon>
    </lineage>
</organism>
<dbReference type="AlphaFoldDB" id="A0A5J6X3B3"/>
<keyword evidence="12" id="KW-0282">Flagellum</keyword>
<evidence type="ECO:0000256" key="7">
    <source>
        <dbReference type="ARBA" id="ARBA00022779"/>
    </source>
</evidence>
<dbReference type="GO" id="GO:0006935">
    <property type="term" value="P:chemotaxis"/>
    <property type="evidence" value="ECO:0007669"/>
    <property type="project" value="UniProtKB-KW"/>
</dbReference>
<dbReference type="RefSeq" id="WP_193002762.1">
    <property type="nucleotide sequence ID" value="NZ_CP040449.1"/>
</dbReference>
<dbReference type="GO" id="GO:0071978">
    <property type="term" value="P:bacterial-type flagellum-dependent swarming motility"/>
    <property type="evidence" value="ECO:0007669"/>
    <property type="project" value="TreeGrafter"/>
</dbReference>
<keyword evidence="12" id="KW-0966">Cell projection</keyword>
<keyword evidence="13" id="KW-1185">Reference proteome</keyword>
<keyword evidence="5 10" id="KW-0145">Chemotaxis</keyword>
<name>A0A5J6X3B3_9GAMM</name>
<dbReference type="KEGG" id="asim:FE240_17465"/>
<keyword evidence="11" id="KW-0732">Signal</keyword>